<dbReference type="PRINTS" id="PR01336">
    <property type="entry name" value="CHLAMIDIAOM6"/>
</dbReference>
<feature type="transmembrane region" description="Helical" evidence="10">
    <location>
        <begin position="58"/>
        <end position="76"/>
    </location>
</feature>
<keyword evidence="3" id="KW-0732">Signal</keyword>
<evidence type="ECO:0000256" key="4">
    <source>
        <dbReference type="ARBA" id="ARBA00022764"/>
    </source>
</evidence>
<dbReference type="InterPro" id="IPR001434">
    <property type="entry name" value="OmcB-like_DUF11"/>
</dbReference>
<feature type="domain" description="DUF11" evidence="11">
    <location>
        <begin position="304"/>
        <end position="389"/>
    </location>
</feature>
<keyword evidence="4" id="KW-0574">Periplasm</keyword>
<keyword evidence="10" id="KW-0472">Membrane</keyword>
<dbReference type="OMA" id="GERCKIT"/>
<feature type="domain" description="DUF11" evidence="11">
    <location>
        <begin position="403"/>
        <end position="495"/>
    </location>
</feature>
<dbReference type="Pfam" id="PF03504">
    <property type="entry name" value="Chlam_OMP6"/>
    <property type="match status" value="1"/>
</dbReference>
<dbReference type="GO" id="GO:0005201">
    <property type="term" value="F:extracellular matrix structural constituent"/>
    <property type="evidence" value="ECO:0007669"/>
    <property type="project" value="InterPro"/>
</dbReference>
<evidence type="ECO:0000259" key="11">
    <source>
        <dbReference type="Pfam" id="PF01345"/>
    </source>
</evidence>
<keyword evidence="10" id="KW-1133">Transmembrane helix</keyword>
<evidence type="ECO:0000256" key="2">
    <source>
        <dbReference type="ARBA" id="ARBA00011136"/>
    </source>
</evidence>
<keyword evidence="10" id="KW-0812">Transmembrane</keyword>
<comment type="subcellular location">
    <subcellularLocation>
        <location evidence="1">Periplasm</location>
    </subcellularLocation>
</comment>
<proteinExistence type="predicted"/>
<comment type="subunit">
    <text evidence="2">Part of a disulfide cross-linked outer membrane complex (COMC) composed of the major outer membrane porin (MOMP), the small cysteine-rich protein (OmcA) and the large cysteine-rich periplasmic protein (OmcB).</text>
</comment>
<dbReference type="GO" id="GO:0042597">
    <property type="term" value="C:periplasmic space"/>
    <property type="evidence" value="ECO:0007669"/>
    <property type="project" value="UniProtKB-SubCell"/>
</dbReference>
<dbReference type="GO" id="GO:0008360">
    <property type="term" value="P:regulation of cell shape"/>
    <property type="evidence" value="ECO:0007669"/>
    <property type="project" value="UniProtKB-KW"/>
</dbReference>
<dbReference type="Pfam" id="PF01345">
    <property type="entry name" value="DUF11"/>
    <property type="match status" value="3"/>
</dbReference>
<dbReference type="AlphaFoldDB" id="A0A0C1EPU8"/>
<evidence type="ECO:0000313" key="13">
    <source>
        <dbReference type="Proteomes" id="UP000031307"/>
    </source>
</evidence>
<dbReference type="PATRIC" id="fig|83552.4.peg.492"/>
<evidence type="ECO:0000256" key="6">
    <source>
        <dbReference type="ARBA" id="ARBA00023157"/>
    </source>
</evidence>
<organism evidence="12 13">
    <name type="scientific">Parachlamydia acanthamoebae</name>
    <dbReference type="NCBI Taxonomy" id="83552"/>
    <lineage>
        <taxon>Bacteria</taxon>
        <taxon>Pseudomonadati</taxon>
        <taxon>Chlamydiota</taxon>
        <taxon>Chlamydiia</taxon>
        <taxon>Parachlamydiales</taxon>
        <taxon>Parachlamydiaceae</taxon>
        <taxon>Parachlamydia</taxon>
    </lineage>
</organism>
<name>A0A0C1EPU8_9BACT</name>
<dbReference type="InterPro" id="IPR047589">
    <property type="entry name" value="DUF11_rpt"/>
</dbReference>
<evidence type="ECO:0000313" key="12">
    <source>
        <dbReference type="EMBL" id="KIA78264.1"/>
    </source>
</evidence>
<evidence type="ECO:0000256" key="9">
    <source>
        <dbReference type="SAM" id="MobiDB-lite"/>
    </source>
</evidence>
<feature type="domain" description="DUF11" evidence="11">
    <location>
        <begin position="523"/>
        <end position="615"/>
    </location>
</feature>
<dbReference type="InterPro" id="IPR013783">
    <property type="entry name" value="Ig-like_fold"/>
</dbReference>
<reference evidence="12 13" key="1">
    <citation type="journal article" date="2014" name="Mol. Biol. Evol.">
        <title>Massive expansion of Ubiquitination-related gene families within the Chlamydiae.</title>
        <authorList>
            <person name="Domman D."/>
            <person name="Collingro A."/>
            <person name="Lagkouvardos I."/>
            <person name="Gehre L."/>
            <person name="Weinmaier T."/>
            <person name="Rattei T."/>
            <person name="Subtil A."/>
            <person name="Horn M."/>
        </authorList>
    </citation>
    <scope>NUCLEOTIDE SEQUENCE [LARGE SCALE GENOMIC DNA]</scope>
    <source>
        <strain evidence="12 13">OEW1</strain>
    </source>
</reference>
<dbReference type="InterPro" id="IPR051172">
    <property type="entry name" value="Chlamydia_OmcB"/>
</dbReference>
<evidence type="ECO:0000256" key="10">
    <source>
        <dbReference type="SAM" id="Phobius"/>
    </source>
</evidence>
<evidence type="ECO:0000256" key="8">
    <source>
        <dbReference type="ARBA" id="ARBA00033131"/>
    </source>
</evidence>
<dbReference type="EMBL" id="JSAM01000028">
    <property type="protein sequence ID" value="KIA78264.1"/>
    <property type="molecule type" value="Genomic_DNA"/>
</dbReference>
<sequence>MRLGSNTKPQFNQKLRSNSHQPRANSKCGKGDSENDCKQIEKSTKDVKKGVFIMRKQLGVITSLLFLCATAFLGAAHSSPNNYGWGGGYPVDEQQSYGQGYEQSYVPGPQGSYAPAYEQSSRPRQACPQPACPQPRTCPAPRQACPQPAPVCKPVCVPPQPACCEEPLCKTITPCRHGNQNKLVCHDGITVTARNPKMCMLGDQYPLEFDIQACDDVCNVVVTTHLPEGVSFVRSVPEAKVDGNKLVWEIGSMEKGQCVPAKVWVKCECEGELCACFCATASPVRFCSLLCAKPILTCHKCGPEEVCPGDQVNYTITVTNRGSCAAEDVVVTDNVPEGLEHSSCLRTLCYKLGTLEPCQTKKINLCFTAVKRGQVCNTAVVTACNADTVSCQWCTNVCKECIEITKVGPKEVPIGKNADYQITVTNPGDKDLTEVTITDCAPSSTSIVSANGATIRGNQAVWRLKELKPGEKVTLPITLTTCTPGCWTNRVTVTNCQNCTACAEATTRWRGRPALNMCITDTEDPICIGESTTYCITVTNQGSEADSNVAVVVRFPKEVTPTAAVGDSAGTVSGQTVTFAPVANFAPRQTLKFRIDARAKESGDARIIAEVSSDSIKTPIVQQESTIVN</sequence>
<keyword evidence="6" id="KW-1015">Disulfide bond</keyword>
<protein>
    <recommendedName>
        <fullName evidence="7">60 kDa outer membrane protein</fullName>
    </recommendedName>
    <alternativeName>
        <fullName evidence="8">Cysteine-rich outer membrane protein</fullName>
    </alternativeName>
</protein>
<accession>A0A0C1EPU8</accession>
<dbReference type="Proteomes" id="UP000031307">
    <property type="component" value="Unassembled WGS sequence"/>
</dbReference>
<keyword evidence="5" id="KW-0133">Cell shape</keyword>
<dbReference type="PANTHER" id="PTHR34819">
    <property type="entry name" value="LARGE CYSTEINE-RICH PERIPLASMIC PROTEIN OMCB"/>
    <property type="match status" value="1"/>
</dbReference>
<feature type="region of interest" description="Disordered" evidence="9">
    <location>
        <begin position="1"/>
        <end position="37"/>
    </location>
</feature>
<evidence type="ECO:0000256" key="7">
    <source>
        <dbReference type="ARBA" id="ARBA00030804"/>
    </source>
</evidence>
<dbReference type="Gene3D" id="2.60.40.10">
    <property type="entry name" value="Immunoglobulins"/>
    <property type="match status" value="3"/>
</dbReference>
<dbReference type="InterPro" id="IPR003506">
    <property type="entry name" value="Chlam_OMP6"/>
</dbReference>
<feature type="compositionally biased region" description="Polar residues" evidence="9">
    <location>
        <begin position="1"/>
        <end position="24"/>
    </location>
</feature>
<gene>
    <name evidence="12" type="primary">omcB</name>
    <name evidence="12" type="ORF">DB43_EI00090</name>
</gene>
<dbReference type="PANTHER" id="PTHR34819:SF3">
    <property type="entry name" value="CELL SURFACE PROTEIN"/>
    <property type="match status" value="1"/>
</dbReference>
<comment type="caution">
    <text evidence="12">The sequence shown here is derived from an EMBL/GenBank/DDBJ whole genome shotgun (WGS) entry which is preliminary data.</text>
</comment>
<evidence type="ECO:0000256" key="1">
    <source>
        <dbReference type="ARBA" id="ARBA00004418"/>
    </source>
</evidence>
<evidence type="ECO:0000256" key="3">
    <source>
        <dbReference type="ARBA" id="ARBA00022729"/>
    </source>
</evidence>
<dbReference type="NCBIfam" id="TIGR01451">
    <property type="entry name" value="B_ant_repeat"/>
    <property type="match status" value="2"/>
</dbReference>
<evidence type="ECO:0000256" key="5">
    <source>
        <dbReference type="ARBA" id="ARBA00022960"/>
    </source>
</evidence>